<dbReference type="GO" id="GO:0005829">
    <property type="term" value="C:cytosol"/>
    <property type="evidence" value="ECO:0007669"/>
    <property type="project" value="TreeGrafter"/>
</dbReference>
<evidence type="ECO:0000256" key="1">
    <source>
        <dbReference type="HAMAP-Rule" id="MF_00934"/>
    </source>
</evidence>
<dbReference type="InterPro" id="IPR029063">
    <property type="entry name" value="SAM-dependent_MTases_sf"/>
</dbReference>
<dbReference type="AlphaFoldDB" id="A0A2S7UV18"/>
<reference evidence="2 3" key="1">
    <citation type="submission" date="2016-12" db="EMBL/GenBank/DDBJ databases">
        <title>Diversity of luminous bacteria.</title>
        <authorList>
            <person name="Yoshizawa S."/>
            <person name="Kogure K."/>
        </authorList>
    </citation>
    <scope>NUCLEOTIDE SEQUENCE [LARGE SCALE GENOMIC DNA]</scope>
    <source>
        <strain evidence="2 3">SA4-48</strain>
    </source>
</reference>
<dbReference type="GO" id="GO:0003723">
    <property type="term" value="F:RNA binding"/>
    <property type="evidence" value="ECO:0007669"/>
    <property type="project" value="UniProtKB-UniRule"/>
</dbReference>
<keyword evidence="1" id="KW-0949">S-adenosyl-L-methionine</keyword>
<evidence type="ECO:0000313" key="2">
    <source>
        <dbReference type="EMBL" id="PQJ53110.1"/>
    </source>
</evidence>
<dbReference type="Gene3D" id="3.40.50.150">
    <property type="entry name" value="Vaccinia Virus protein VP39"/>
    <property type="match status" value="1"/>
</dbReference>
<feature type="binding site" evidence="1">
    <location>
        <position position="42"/>
    </location>
    <ligand>
        <name>S-adenosyl-L-methionine</name>
        <dbReference type="ChEBI" id="CHEBI:59789"/>
    </ligand>
</feature>
<protein>
    <recommendedName>
        <fullName evidence="1">Ribosomal RNA large subunit methyltransferase J</fullName>
        <ecNumber evidence="1">2.1.1.266</ecNumber>
    </recommendedName>
    <alternativeName>
        <fullName evidence="1">23S rRNA (adenine(2030)-N6)-methyltransferase</fullName>
    </alternativeName>
    <alternativeName>
        <fullName evidence="1">23S rRNA m6A2030 methyltransferase</fullName>
    </alternativeName>
</protein>
<evidence type="ECO:0000313" key="3">
    <source>
        <dbReference type="Proteomes" id="UP000239007"/>
    </source>
</evidence>
<organism evidence="2 3">
    <name type="scientific">Psychrosphaera saromensis</name>
    <dbReference type="NCBI Taxonomy" id="716813"/>
    <lineage>
        <taxon>Bacteria</taxon>
        <taxon>Pseudomonadati</taxon>
        <taxon>Pseudomonadota</taxon>
        <taxon>Gammaproteobacteria</taxon>
        <taxon>Alteromonadales</taxon>
        <taxon>Pseudoalteromonadaceae</taxon>
        <taxon>Psychrosphaera</taxon>
    </lineage>
</organism>
<keyword evidence="1 2" id="KW-0808">Transferase</keyword>
<name>A0A2S7UV18_9GAMM</name>
<keyword evidence="1" id="KW-0694">RNA-binding</keyword>
<keyword evidence="1 2" id="KW-0489">Methyltransferase</keyword>
<dbReference type="OrthoDB" id="9791274at2"/>
<comment type="subunit">
    <text evidence="1">Monomer.</text>
</comment>
<proteinExistence type="inferred from homology"/>
<dbReference type="RefSeq" id="WP_105051587.1">
    <property type="nucleotide sequence ID" value="NZ_BMYG01000003.1"/>
</dbReference>
<dbReference type="Proteomes" id="UP000239007">
    <property type="component" value="Unassembled WGS sequence"/>
</dbReference>
<feature type="binding site" evidence="1">
    <location>
        <position position="105"/>
    </location>
    <ligand>
        <name>S-adenosyl-L-methionine</name>
        <dbReference type="ChEBI" id="CHEBI:59789"/>
    </ligand>
</feature>
<dbReference type="GO" id="GO:0070475">
    <property type="term" value="P:rRNA base methylation"/>
    <property type="evidence" value="ECO:0007669"/>
    <property type="project" value="UniProtKB-UniRule"/>
</dbReference>
<dbReference type="HAMAP" id="MF_00934">
    <property type="entry name" value="23SrRNA_methyltr_J"/>
    <property type="match status" value="1"/>
</dbReference>
<keyword evidence="1" id="KW-0698">rRNA processing</keyword>
<comment type="function">
    <text evidence="1">Specifically methylates the adenine in position 2030 of 23S rRNA.</text>
</comment>
<keyword evidence="3" id="KW-1185">Reference proteome</keyword>
<sequence>MLSYRHGFHAGNHADVLKHLIYQYVLSYMSQKDKGFSIVDTHAGAGGYKLSDDFAAKNKEYETGINKLWNAPTDKMPESVKNYVDAVKRFNTESECSELEVYPGSPWFALDAIPLEGKTFFHELHPADFELLRQFVRTNRYRKAIKGDGFSESVGLLPPPSKRGVVIIDPPYEMKDDYYRVVEYIETMYKRFAGGVYMIWYPVVDRYRINQMEHDLIKSGVKNIQLFELNVSEDTEEHGMTGSGMIVINPPWTLKAEMETVLPYLVSTLTNNQGDFRIEQLVSE</sequence>
<feature type="binding site" evidence="1">
    <location>
        <position position="19"/>
    </location>
    <ligand>
        <name>S-adenosyl-L-methionine</name>
        <dbReference type="ChEBI" id="CHEBI:59789"/>
    </ligand>
</feature>
<feature type="active site" description="Proton acceptor" evidence="1">
    <location>
        <position position="169"/>
    </location>
</feature>
<comment type="catalytic activity">
    <reaction evidence="1">
        <text>adenosine(2030) in 23S rRNA + S-adenosyl-L-methionine = N(6)-methyladenosine(2030) in 23S rRNA + S-adenosyl-L-homocysteine + H(+)</text>
        <dbReference type="Rhea" id="RHEA:43736"/>
        <dbReference type="Rhea" id="RHEA-COMP:10668"/>
        <dbReference type="Rhea" id="RHEA-COMP:10669"/>
        <dbReference type="ChEBI" id="CHEBI:15378"/>
        <dbReference type="ChEBI" id="CHEBI:57856"/>
        <dbReference type="ChEBI" id="CHEBI:59789"/>
        <dbReference type="ChEBI" id="CHEBI:74411"/>
        <dbReference type="ChEBI" id="CHEBI:74449"/>
        <dbReference type="EC" id="2.1.1.266"/>
    </reaction>
</comment>
<dbReference type="EMBL" id="MSCH01000003">
    <property type="protein sequence ID" value="PQJ53110.1"/>
    <property type="molecule type" value="Genomic_DNA"/>
</dbReference>
<feature type="binding site" evidence="1">
    <location>
        <begin position="148"/>
        <end position="149"/>
    </location>
    <ligand>
        <name>S-adenosyl-L-methionine</name>
        <dbReference type="ChEBI" id="CHEBI:59789"/>
    </ligand>
</feature>
<dbReference type="InterPro" id="IPR007473">
    <property type="entry name" value="RlmJ"/>
</dbReference>
<dbReference type="SUPFAM" id="SSF53335">
    <property type="entry name" value="S-adenosyl-L-methionine-dependent methyltransferases"/>
    <property type="match status" value="1"/>
</dbReference>
<accession>A0A2S7UV18</accession>
<feature type="binding site" evidence="1">
    <location>
        <position position="123"/>
    </location>
    <ligand>
        <name>S-adenosyl-L-methionine</name>
        <dbReference type="ChEBI" id="CHEBI:59789"/>
    </ligand>
</feature>
<dbReference type="PANTHER" id="PTHR37426">
    <property type="entry name" value="RIBOSOMAL RNA LARGE SUBUNIT METHYLTRANSFERASE J"/>
    <property type="match status" value="1"/>
</dbReference>
<dbReference type="PANTHER" id="PTHR37426:SF1">
    <property type="entry name" value="RIBOSOMAL RNA LARGE SUBUNIT METHYLTRANSFERASE J"/>
    <property type="match status" value="1"/>
</dbReference>
<comment type="similarity">
    <text evidence="1">Belongs to the RlmJ family.</text>
</comment>
<dbReference type="EC" id="2.1.1.266" evidence="1"/>
<dbReference type="Pfam" id="PF04378">
    <property type="entry name" value="RsmJ"/>
    <property type="match status" value="1"/>
</dbReference>
<comment type="caution">
    <text evidence="2">The sequence shown here is derived from an EMBL/GenBank/DDBJ whole genome shotgun (WGS) entry which is preliminary data.</text>
</comment>
<gene>
    <name evidence="1" type="primary">rlmJ</name>
    <name evidence="2" type="ORF">BTO11_05175</name>
</gene>
<feature type="site" description="Interaction with substrate rRNA" evidence="1">
    <location>
        <position position="4"/>
    </location>
</feature>
<feature type="binding site" evidence="1">
    <location>
        <position position="169"/>
    </location>
    <ligand>
        <name>S-adenosyl-L-methionine</name>
        <dbReference type="ChEBI" id="CHEBI:59789"/>
    </ligand>
</feature>
<dbReference type="GO" id="GO:0036307">
    <property type="term" value="F:23S rRNA (adenine(2030)-N(6))-methyltransferase activity"/>
    <property type="evidence" value="ECO:0007669"/>
    <property type="project" value="UniProtKB-UniRule"/>
</dbReference>